<proteinExistence type="inferred from homology"/>
<dbReference type="InterPro" id="IPR016024">
    <property type="entry name" value="ARM-type_fold"/>
</dbReference>
<keyword evidence="3" id="KW-0813">Transport</keyword>
<dbReference type="Gene3D" id="1.25.10.10">
    <property type="entry name" value="Leucine-rich Repeat Variant"/>
    <property type="match status" value="2"/>
</dbReference>
<evidence type="ECO:0000256" key="1">
    <source>
        <dbReference type="ARBA" id="ARBA00004123"/>
    </source>
</evidence>
<dbReference type="SUPFAM" id="SSF48371">
    <property type="entry name" value="ARM repeat"/>
    <property type="match status" value="1"/>
</dbReference>
<comment type="similarity">
    <text evidence="2">Belongs to the exportin family.</text>
</comment>
<protein>
    <recommendedName>
        <fullName evidence="6">Exportin-1 C-terminal domain-containing protein</fullName>
    </recommendedName>
</protein>
<evidence type="ECO:0000256" key="4">
    <source>
        <dbReference type="ARBA" id="ARBA00022927"/>
    </source>
</evidence>
<dbReference type="Proteomes" id="UP000249056">
    <property type="component" value="Unassembled WGS sequence"/>
</dbReference>
<keyword evidence="5" id="KW-0539">Nucleus</keyword>
<dbReference type="GO" id="GO:0005634">
    <property type="term" value="C:nucleus"/>
    <property type="evidence" value="ECO:0007669"/>
    <property type="project" value="UniProtKB-SubCell"/>
</dbReference>
<dbReference type="AlphaFoldDB" id="A0A395IMG9"/>
<reference evidence="7 8" key="1">
    <citation type="submission" date="2018-06" db="EMBL/GenBank/DDBJ databases">
        <title>Genome Sequence of the Brown Rot Fungal Pathogen Monilinia fructigena.</title>
        <authorList>
            <person name="Landi L."/>
            <person name="De Miccolis Angelini R.M."/>
            <person name="Pollastro S."/>
            <person name="Abate D."/>
            <person name="Faretra F."/>
            <person name="Romanazzi G."/>
        </authorList>
    </citation>
    <scope>NUCLEOTIDE SEQUENCE [LARGE SCALE GENOMIC DNA]</scope>
    <source>
        <strain evidence="7 8">Mfrg269</strain>
    </source>
</reference>
<dbReference type="GO" id="GO:0000055">
    <property type="term" value="P:ribosomal large subunit export from nucleus"/>
    <property type="evidence" value="ECO:0007669"/>
    <property type="project" value="TreeGrafter"/>
</dbReference>
<keyword evidence="8" id="KW-1185">Reference proteome</keyword>
<comment type="subcellular location">
    <subcellularLocation>
        <location evidence="1">Nucleus</location>
    </subcellularLocation>
</comment>
<dbReference type="GO" id="GO:0005737">
    <property type="term" value="C:cytoplasm"/>
    <property type="evidence" value="ECO:0007669"/>
    <property type="project" value="TreeGrafter"/>
</dbReference>
<keyword evidence="4" id="KW-0653">Protein transport</keyword>
<organism evidence="7 8">
    <name type="scientific">Monilinia fructigena</name>
    <dbReference type="NCBI Taxonomy" id="38457"/>
    <lineage>
        <taxon>Eukaryota</taxon>
        <taxon>Fungi</taxon>
        <taxon>Dikarya</taxon>
        <taxon>Ascomycota</taxon>
        <taxon>Pezizomycotina</taxon>
        <taxon>Leotiomycetes</taxon>
        <taxon>Helotiales</taxon>
        <taxon>Sclerotiniaceae</taxon>
        <taxon>Monilinia</taxon>
    </lineage>
</organism>
<evidence type="ECO:0000259" key="6">
    <source>
        <dbReference type="SMART" id="SM01102"/>
    </source>
</evidence>
<dbReference type="EMBL" id="QKRW01000032">
    <property type="protein sequence ID" value="RAL61341.1"/>
    <property type="molecule type" value="Genomic_DNA"/>
</dbReference>
<dbReference type="PANTHER" id="PTHR11223">
    <property type="entry name" value="EXPORTIN 1/5"/>
    <property type="match status" value="1"/>
</dbReference>
<sequence length="334" mass="37708">MISEAVASEGEIATKMPRVRGLRTIKKEILKLIETYVEKSDDLEMVRNNIVPALLEAVLVDYNRNVPGARDAEVLKVMSVIITKLSGLMEDQVPNIMSNVFECTLEMINKDFSEFPEHRVEFFTLLRAINLHCFPALLKLDNRQFKFVIDSCMWASKHDNREVEYAGLNMCLELITNIAETDPATSNAFFQQFFVPILQDVFFNVLLCPPADGTAPKIQGPIYILDQAPPGASNKDFLTNFVATLLQNAFPNLQAPQIQAFVEGLFTLNHSADRFRLNLRDFLISLKEFAGDNTELYAEEKETAERDAKAAERERLSKVGGLIKPAELDDEDEL</sequence>
<comment type="caution">
    <text evidence="7">The sequence shown here is derived from an EMBL/GenBank/DDBJ whole genome shotgun (WGS) entry which is preliminary data.</text>
</comment>
<dbReference type="InterPro" id="IPR045065">
    <property type="entry name" value="XPO1/5"/>
</dbReference>
<dbReference type="Pfam" id="PF08767">
    <property type="entry name" value="CRM1_C"/>
    <property type="match status" value="2"/>
</dbReference>
<evidence type="ECO:0000256" key="2">
    <source>
        <dbReference type="ARBA" id="ARBA00009466"/>
    </source>
</evidence>
<dbReference type="OrthoDB" id="27218at2759"/>
<dbReference type="SMART" id="SM01102">
    <property type="entry name" value="CRM1_C"/>
    <property type="match status" value="1"/>
</dbReference>
<feature type="domain" description="Exportin-1 C-terminal" evidence="6">
    <location>
        <begin position="1"/>
        <end position="291"/>
    </location>
</feature>
<name>A0A395IMG9_9HELO</name>
<accession>A0A395IMG9</accession>
<dbReference type="GO" id="GO:0006611">
    <property type="term" value="P:protein export from nucleus"/>
    <property type="evidence" value="ECO:0007669"/>
    <property type="project" value="InterPro"/>
</dbReference>
<evidence type="ECO:0000313" key="7">
    <source>
        <dbReference type="EMBL" id="RAL61341.1"/>
    </source>
</evidence>
<dbReference type="PANTHER" id="PTHR11223:SF2">
    <property type="entry name" value="EXPORTIN-1"/>
    <property type="match status" value="1"/>
</dbReference>
<evidence type="ECO:0000256" key="5">
    <source>
        <dbReference type="ARBA" id="ARBA00023242"/>
    </source>
</evidence>
<dbReference type="GO" id="GO:0000056">
    <property type="term" value="P:ribosomal small subunit export from nucleus"/>
    <property type="evidence" value="ECO:0007669"/>
    <property type="project" value="TreeGrafter"/>
</dbReference>
<dbReference type="InterPro" id="IPR011989">
    <property type="entry name" value="ARM-like"/>
</dbReference>
<evidence type="ECO:0000256" key="3">
    <source>
        <dbReference type="ARBA" id="ARBA00022448"/>
    </source>
</evidence>
<dbReference type="GO" id="GO:0005049">
    <property type="term" value="F:nuclear export signal receptor activity"/>
    <property type="evidence" value="ECO:0007669"/>
    <property type="project" value="InterPro"/>
</dbReference>
<gene>
    <name evidence="7" type="ORF">DID88_009477</name>
</gene>
<evidence type="ECO:0000313" key="8">
    <source>
        <dbReference type="Proteomes" id="UP000249056"/>
    </source>
</evidence>
<dbReference type="InterPro" id="IPR014877">
    <property type="entry name" value="XPO1_C_dom"/>
</dbReference>